<dbReference type="RefSeq" id="WP_200265968.1">
    <property type="nucleotide sequence ID" value="NZ_JAENHN010000006.1"/>
</dbReference>
<reference evidence="2" key="1">
    <citation type="submission" date="2021-01" db="EMBL/GenBank/DDBJ databases">
        <title>Genome public.</title>
        <authorList>
            <person name="Liu C."/>
            <person name="Sun Q."/>
        </authorList>
    </citation>
    <scope>NUCLEOTIDE SEQUENCE [LARGE SCALE GENOMIC DNA]</scope>
    <source>
        <strain evidence="2">YIM B02505</strain>
    </source>
</reference>
<sequence length="203" mass="21847">MATTDLKTTGYSSDTAKHYLLDAGAIFKNVKYDTTTKKYTGEPLGATVGGSKLNIAIGLRQPEVDGLLTEVKGNDVIESVKATLEGTLKEWKKENIANALFADIKDADGTTAPTGYKIITGRNKVLDSDYISNIAYVGKIAGESNPVIIILKNALNTAGLSVETKDKTEAGIPIKFEARADADKPEDYNGIWQIIYPETITTV</sequence>
<keyword evidence="2" id="KW-1185">Reference proteome</keyword>
<dbReference type="Proteomes" id="UP000596739">
    <property type="component" value="Unassembled WGS sequence"/>
</dbReference>
<name>A0ABS1EJ98_9CLOT</name>
<accession>A0ABS1EJ98</accession>
<evidence type="ECO:0000313" key="1">
    <source>
        <dbReference type="EMBL" id="MBK1809432.1"/>
    </source>
</evidence>
<comment type="caution">
    <text evidence="1">The sequence shown here is derived from an EMBL/GenBank/DDBJ whole genome shotgun (WGS) entry which is preliminary data.</text>
</comment>
<gene>
    <name evidence="1" type="ORF">JHL18_02060</name>
</gene>
<organism evidence="1 2">
    <name type="scientific">Clostridium yunnanense</name>
    <dbReference type="NCBI Taxonomy" id="2800325"/>
    <lineage>
        <taxon>Bacteria</taxon>
        <taxon>Bacillati</taxon>
        <taxon>Bacillota</taxon>
        <taxon>Clostridia</taxon>
        <taxon>Eubacteriales</taxon>
        <taxon>Clostridiaceae</taxon>
        <taxon>Clostridium</taxon>
    </lineage>
</organism>
<dbReference type="EMBL" id="JAENHN010000006">
    <property type="protein sequence ID" value="MBK1809432.1"/>
    <property type="molecule type" value="Genomic_DNA"/>
</dbReference>
<protein>
    <submittedName>
        <fullName evidence="1">Uncharacterized protein</fullName>
    </submittedName>
</protein>
<evidence type="ECO:0000313" key="2">
    <source>
        <dbReference type="Proteomes" id="UP000596739"/>
    </source>
</evidence>
<proteinExistence type="predicted"/>